<dbReference type="InterPro" id="IPR015421">
    <property type="entry name" value="PyrdxlP-dep_Trfase_major"/>
</dbReference>
<comment type="caution">
    <text evidence="6">The sequence shown here is derived from an EMBL/GenBank/DDBJ whole genome shotgun (WGS) entry which is preliminary data.</text>
</comment>
<gene>
    <name evidence="6" type="ORF">HNQ43_001270</name>
</gene>
<evidence type="ECO:0000256" key="2">
    <source>
        <dbReference type="ARBA" id="ARBA00022576"/>
    </source>
</evidence>
<dbReference type="Pfam" id="PF00155">
    <property type="entry name" value="Aminotran_1_2"/>
    <property type="match status" value="1"/>
</dbReference>
<keyword evidence="2 4" id="KW-0032">Aminotransferase</keyword>
<dbReference type="Gene3D" id="3.40.640.10">
    <property type="entry name" value="Type I PLP-dependent aspartate aminotransferase-like (Major domain)"/>
    <property type="match status" value="1"/>
</dbReference>
<dbReference type="CDD" id="cd00609">
    <property type="entry name" value="AAT_like"/>
    <property type="match status" value="1"/>
</dbReference>
<sequence>MHIPSKRMEVFAPSIFTELKQMKLDYSKRTGKDTIDFSVGSPNIAPEPSIMKALQDAVCVPENYKYAINELPEMKSAIHDWYQNRYGVQLEDDEMICLQGSQEALSTLFLATCDAGDIVLVPDPYYPIFNDGPKIANASVEYMPLLEENDYLIDFDAIDPKIAQKAKMMIVSYPNNPTCAIAPDSFYEDLIAFAKKYDIIVLHDNAYSELVFDGKIGKSFLSFEGAKEIGIELNSFSKTFGMAGARLGVCVGNREIIKVYNTLKSNMDYGIFLPVQYAGIEALRHGGKSIRSTCQAYQDRRDLICEEFKKVGWEIPKSPATMFAWARIPDHYPDSLAFVTDLLEKTGIVVTPGQSFGKQGSRYIRIALVQDADKIKEAADRIQKSKIFQTQ</sequence>
<evidence type="ECO:0000256" key="3">
    <source>
        <dbReference type="ARBA" id="ARBA00022679"/>
    </source>
</evidence>
<evidence type="ECO:0000256" key="1">
    <source>
        <dbReference type="ARBA" id="ARBA00001933"/>
    </source>
</evidence>
<dbReference type="InterPro" id="IPR050881">
    <property type="entry name" value="LL-DAP_aminotransferase"/>
</dbReference>
<evidence type="ECO:0000313" key="7">
    <source>
        <dbReference type="Proteomes" id="UP000521313"/>
    </source>
</evidence>
<dbReference type="Proteomes" id="UP000521313">
    <property type="component" value="Unassembled WGS sequence"/>
</dbReference>
<dbReference type="AlphaFoldDB" id="A0A7W8D0Z2"/>
<dbReference type="RefSeq" id="WP_183375914.1">
    <property type="nucleotide sequence ID" value="NZ_JACHHD010000012.1"/>
</dbReference>
<dbReference type="SUPFAM" id="SSF53383">
    <property type="entry name" value="PLP-dependent transferases"/>
    <property type="match status" value="1"/>
</dbReference>
<protein>
    <recommendedName>
        <fullName evidence="4">Aminotransferase</fullName>
        <ecNumber evidence="4">2.6.1.-</ecNumber>
    </recommendedName>
</protein>
<dbReference type="PANTHER" id="PTHR42832:SF3">
    <property type="entry name" value="L-GLUTAMINE--4-(METHYLSULFANYL)-2-OXOBUTANOATE AMINOTRANSFERASE"/>
    <property type="match status" value="1"/>
</dbReference>
<dbReference type="InterPro" id="IPR015422">
    <property type="entry name" value="PyrdxlP-dep_Trfase_small"/>
</dbReference>
<keyword evidence="3 4" id="KW-0808">Transferase</keyword>
<evidence type="ECO:0000259" key="5">
    <source>
        <dbReference type="Pfam" id="PF00155"/>
    </source>
</evidence>
<dbReference type="InterPro" id="IPR015424">
    <property type="entry name" value="PyrdxlP-dep_Trfase"/>
</dbReference>
<organism evidence="6 7">
    <name type="scientific">Faecalicoccus acidiformans</name>
    <dbReference type="NCBI Taxonomy" id="915173"/>
    <lineage>
        <taxon>Bacteria</taxon>
        <taxon>Bacillati</taxon>
        <taxon>Bacillota</taxon>
        <taxon>Erysipelotrichia</taxon>
        <taxon>Erysipelotrichales</taxon>
        <taxon>Erysipelotrichaceae</taxon>
        <taxon>Faecalicoccus</taxon>
    </lineage>
</organism>
<feature type="domain" description="Aminotransferase class I/classII large" evidence="5">
    <location>
        <begin position="33"/>
        <end position="382"/>
    </location>
</feature>
<proteinExistence type="inferred from homology"/>
<evidence type="ECO:0000313" key="6">
    <source>
        <dbReference type="EMBL" id="MBB5185217.1"/>
    </source>
</evidence>
<comment type="similarity">
    <text evidence="4">Belongs to the class-I pyridoxal-phosphate-dependent aminotransferase family.</text>
</comment>
<reference evidence="6 7" key="1">
    <citation type="submission" date="2020-08" db="EMBL/GenBank/DDBJ databases">
        <title>Genomic Encyclopedia of Type Strains, Phase IV (KMG-IV): sequencing the most valuable type-strain genomes for metagenomic binning, comparative biology and taxonomic classification.</title>
        <authorList>
            <person name="Goeker M."/>
        </authorList>
    </citation>
    <scope>NUCLEOTIDE SEQUENCE [LARGE SCALE GENOMIC DNA]</scope>
    <source>
        <strain evidence="6 7">DSM 26963</strain>
    </source>
</reference>
<comment type="cofactor">
    <cofactor evidence="1 4">
        <name>pyridoxal 5'-phosphate</name>
        <dbReference type="ChEBI" id="CHEBI:597326"/>
    </cofactor>
</comment>
<name>A0A7W8D0Z2_9FIRM</name>
<dbReference type="Gene3D" id="3.90.1150.10">
    <property type="entry name" value="Aspartate Aminotransferase, domain 1"/>
    <property type="match status" value="1"/>
</dbReference>
<dbReference type="PANTHER" id="PTHR42832">
    <property type="entry name" value="AMINO ACID AMINOTRANSFERASE"/>
    <property type="match status" value="1"/>
</dbReference>
<accession>A0A7W8D0Z2</accession>
<dbReference type="InterPro" id="IPR004839">
    <property type="entry name" value="Aminotransferase_I/II_large"/>
</dbReference>
<evidence type="ECO:0000256" key="4">
    <source>
        <dbReference type="RuleBase" id="RU000481"/>
    </source>
</evidence>
<dbReference type="GO" id="GO:0030170">
    <property type="term" value="F:pyridoxal phosphate binding"/>
    <property type="evidence" value="ECO:0007669"/>
    <property type="project" value="InterPro"/>
</dbReference>
<dbReference type="GO" id="GO:0008483">
    <property type="term" value="F:transaminase activity"/>
    <property type="evidence" value="ECO:0007669"/>
    <property type="project" value="UniProtKB-KW"/>
</dbReference>
<dbReference type="PROSITE" id="PS00105">
    <property type="entry name" value="AA_TRANSFER_CLASS_1"/>
    <property type="match status" value="1"/>
</dbReference>
<dbReference type="EC" id="2.6.1.-" evidence="4"/>
<dbReference type="InterPro" id="IPR004838">
    <property type="entry name" value="NHTrfase_class1_PyrdxlP-BS"/>
</dbReference>
<dbReference type="EMBL" id="JACHHD010000012">
    <property type="protein sequence ID" value="MBB5185217.1"/>
    <property type="molecule type" value="Genomic_DNA"/>
</dbReference>